<comment type="caution">
    <text evidence="4">The sequence shown here is derived from an EMBL/GenBank/DDBJ whole genome shotgun (WGS) entry which is preliminary data.</text>
</comment>
<feature type="compositionally biased region" description="Low complexity" evidence="3">
    <location>
        <begin position="1332"/>
        <end position="1341"/>
    </location>
</feature>
<feature type="region of interest" description="Disordered" evidence="3">
    <location>
        <begin position="1018"/>
        <end position="1048"/>
    </location>
</feature>
<feature type="compositionally biased region" description="Polar residues" evidence="3">
    <location>
        <begin position="773"/>
        <end position="792"/>
    </location>
</feature>
<feature type="compositionally biased region" description="Polar residues" evidence="3">
    <location>
        <begin position="2545"/>
        <end position="2583"/>
    </location>
</feature>
<feature type="compositionally biased region" description="Acidic residues" evidence="3">
    <location>
        <begin position="1754"/>
        <end position="1764"/>
    </location>
</feature>
<protein>
    <recommendedName>
        <fullName evidence="6">Myosin class II heavy chain</fullName>
    </recommendedName>
</protein>
<feature type="compositionally biased region" description="Basic and acidic residues" evidence="3">
    <location>
        <begin position="891"/>
        <end position="903"/>
    </location>
</feature>
<evidence type="ECO:0000256" key="1">
    <source>
        <dbReference type="ARBA" id="ARBA00023054"/>
    </source>
</evidence>
<feature type="compositionally biased region" description="Polar residues" evidence="3">
    <location>
        <begin position="60"/>
        <end position="70"/>
    </location>
</feature>
<feature type="compositionally biased region" description="Low complexity" evidence="3">
    <location>
        <begin position="251"/>
        <end position="265"/>
    </location>
</feature>
<reference evidence="4 5" key="1">
    <citation type="journal article" date="2024" name="J. Plant Pathol.">
        <title>Sequence and assembly of the genome of Seiridium unicorne, isolate CBS 538.82, causal agent of cypress canker disease.</title>
        <authorList>
            <person name="Scali E."/>
            <person name="Rocca G.D."/>
            <person name="Danti R."/>
            <person name="Garbelotto M."/>
            <person name="Barberini S."/>
            <person name="Baroncelli R."/>
            <person name="Emiliani G."/>
        </authorList>
    </citation>
    <scope>NUCLEOTIDE SEQUENCE [LARGE SCALE GENOMIC DNA]</scope>
    <source>
        <strain evidence="4 5">BM-138-508</strain>
    </source>
</reference>
<dbReference type="EMBL" id="JARVKF010000024">
    <property type="protein sequence ID" value="KAK9425197.1"/>
    <property type="molecule type" value="Genomic_DNA"/>
</dbReference>
<feature type="region of interest" description="Disordered" evidence="3">
    <location>
        <begin position="1204"/>
        <end position="1378"/>
    </location>
</feature>
<feature type="compositionally biased region" description="Polar residues" evidence="3">
    <location>
        <begin position="2599"/>
        <end position="2611"/>
    </location>
</feature>
<keyword evidence="5" id="KW-1185">Reference proteome</keyword>
<feature type="compositionally biased region" description="Polar residues" evidence="3">
    <location>
        <begin position="277"/>
        <end position="296"/>
    </location>
</feature>
<feature type="compositionally biased region" description="Low complexity" evidence="3">
    <location>
        <begin position="1100"/>
        <end position="1114"/>
    </location>
</feature>
<feature type="region of interest" description="Disordered" evidence="3">
    <location>
        <begin position="1736"/>
        <end position="1776"/>
    </location>
</feature>
<feature type="compositionally biased region" description="Basic and acidic residues" evidence="3">
    <location>
        <begin position="1319"/>
        <end position="1329"/>
    </location>
</feature>
<dbReference type="Proteomes" id="UP001408356">
    <property type="component" value="Unassembled WGS sequence"/>
</dbReference>
<feature type="region of interest" description="Disordered" evidence="3">
    <location>
        <begin position="1390"/>
        <end position="1663"/>
    </location>
</feature>
<feature type="compositionally biased region" description="Polar residues" evidence="3">
    <location>
        <begin position="1309"/>
        <end position="1318"/>
    </location>
</feature>
<feature type="region of interest" description="Disordered" evidence="3">
    <location>
        <begin position="678"/>
        <end position="706"/>
    </location>
</feature>
<feature type="compositionally biased region" description="Low complexity" evidence="3">
    <location>
        <begin position="1535"/>
        <end position="1547"/>
    </location>
</feature>
<feature type="compositionally biased region" description="Acidic residues" evidence="3">
    <location>
        <begin position="1295"/>
        <end position="1304"/>
    </location>
</feature>
<feature type="coiled-coil region" evidence="2">
    <location>
        <begin position="1864"/>
        <end position="1975"/>
    </location>
</feature>
<feature type="region of interest" description="Disordered" evidence="3">
    <location>
        <begin position="417"/>
        <end position="471"/>
    </location>
</feature>
<evidence type="ECO:0000313" key="4">
    <source>
        <dbReference type="EMBL" id="KAK9425197.1"/>
    </source>
</evidence>
<feature type="compositionally biased region" description="Polar residues" evidence="3">
    <location>
        <begin position="1018"/>
        <end position="1029"/>
    </location>
</feature>
<sequence>MLAPVSALTGEANEWRVGFGPRVSRVEGRLSFLRCHGFRGEMKGTRPTRRSPQFWRDQSRSSQVTPNNSIKAHYVDEQPGQNGQGGQEIRELFPANCPALAQGKRGNPWPAHQLGREVNLAVLHSTLPSLHTRLASFRLFAVRLVRLRGLQQSSTRLEISYSKRAKRLRSDAFDNRPESSTFTSPAPLVLSNFAFGFPDLLKTSSPRSSAPPSAAAAQDGIGGSPTRDVDPPKSPAFSTSSTFDGSEDEASSSLVLPSLPAPQLSGRAREHLRRIESPQSHSEGEDNISQYVTASWGSPYPPSSESHLRRQSFSSEPSDDSPIHQLEISTPFLRRIPPDSPTNQAQTQQSGLSDSAAVLLNRARRPVRSITEDWIRAHTTNDLTSEHRHWLSDGDYSEHSSLSGSISGDDAAWFEEADPRTPRASRTSRASSRYLQEPRQASRHHPRLRASNETLKQSTLKSDPNTMDTLSLDTGRGAQDAVSIHTLDSASDLAGKIETPRVEHQPSMNGSIHLPATPTKPTKPVPTQTPRLKKKVPWKGKNIMVHLPRDDQRGQPGMGPIPMSASQMADMLRSWDELGYNTRGFDLEGPVDRASLDPLENYSQSRNQWPSPEQIVGERAQRSYAVLLPDLNAWKDYVNELQEAKLRALGVSFGDEEPAPAPSTSPAPSALSRRMSMQYPSLPFSPPIPTGSATSGGQQGFPFPGAFHGTSATQSPTVPSVASPLSFHGMPGKFNPRASISISPNELPFHFSGHPSPHGFSPRDMLLQQQLGRSGSPSLMNFNSLMSPTSPFQHEGAPSPLGMHQRHQSLQYPMLPHQQLHRQDSARASPRLQDLREDEEEVQSNPYEEDKSPSKTPEPAQFIKHNASASLQREIDDAEYHLEEQFREQLEHEDYSPHQETGKADGYSSVDPAQVPLPAHDRGPSVHFTNFGNDSDEGPVLHHPRPHSRGHSLTQKPFFDNDEARDSTDDASAGKLQTVDEQKGDESYEIQTNPSNLGTPVSAFGLVSDFHQRSISTTSNPWADVQSFNGDKPSSRRPSHTSKPSFSKLNAGATEFKFNPTSNFTPGKFNFGASSFQPAASSFQPAAFQASTFMSNAPQSATSSHFSAPSTSSSKGKINAAAPAFSPRQSEFQFPGKSEFSLPGKSDFSFSASVPKFRPDAPAFQPSIFSASVTSAAASGNESADNRRGSIFGSIDLKLSSDVVPPAKKSKAIPIVRPVSSHKSPTPGPDPAPIEETDQYGRPTDASRRSKKFRDDMDDGDDVPRFAEPTPEPEPLMVQQSKALAKSEIPAEDKQGEEEEDNEAVGDTTLDSTVLSESTDAKLHSESHGTKATTSPSATSPEQEQANWAPFEFRNDSEVQDFNNARPFGDFDSFQNGHKKSLSANAKAFVPNFTFGGPNPMAATFEPSFKSQPAPMVEPEESEDDRGASPTPGPEPRAVAGLEKSAIQPQREPTPEPVRAVQPAKSGLATSRFATAAPRQGLGASRFASPPPEPKGLSASRLAKSPSPVSDEDETPEKEHAALEEPSELHSFNESIPIPVSPPSISSQEVAEHANHGDRELTFEEIDAVMQHMNETDPTMGVNRTVDSPTWHQPSPTRNATLRALPNASPLHLPPKSQFRSDGPSPSPQQHRPLPPEPAPPMLSTEFEDPFLDPPRSVVSHTFDVDGPVHNLGSGNVTESEEWDKAFSADEQDKLEQRVQYFNGHVQDLVGDMLADRLDPLEKTLGTIQHALLAMSRRTPSSRPERRSVSAEIQESDADDEDDDFPVRKSISPQRNRKMEQIRFAVMEALNHHHASRALQTVMEQSEPQATIDNTSVLRELQEMREQFSQSLHLDFRADDLRNVVEEAVQSRLPPTPPPVVKDDDEATQKMAEMQVRIHELEQRLMDRDERVENETLMRRAAEDRSAELKRQLDQAETKIEVEIMNRSVYDQRVHDLEDRLRHQEEKTDFELHGRREAEDRLSEIQRLLRISSEEEDRLRAVLEERDQKMKSIEHGAGKNAMRLALLEAAQSNADKTQIDLTNRLNATDEELRSARQETRHWRSEAEHARDSSRRQTDDLVTAIDEAKHLRKVIDTLNTQLGETEKIRETWRVKFVSMQDDMAHAAREITEENSRRLKKEQALIARQEVLDARLQAESKTRERLEAELERLEGGERAGMRAVAECKRLEALLTELRNENHKIQTTALHFQREAKEARETAATEVQRTRTSVQADLDAANEQVNVVRVELEAQINQVQTELAQALLTNESLKQQHEVALEDELAKFRAQVDQVKMDAETSKAHYDMMLEEAQTTSASNLEELSRKQQSDIEDLQTRYERELSNKTEDAQRTESNLLERLSLSSSKVEHLQDRVAHLEEKVQIAQEAAKAAAQAAKAAGSSEPAVAHAATIAKPQAVAQAMQLPEKISPQALRESIMVLQEQLQAREQRIEELEQTVARLDPDAAIKITKLNDEITWLRELLAVRHSDLQDLIVALSADHLDREAVKDATIRLKANLQMEEQERERALNGGSAINLPDIAAAIKGAATPRVAQAVGPLAAAWGNWRKGNQPSLNNISSMLSSPATARNQTPSRRNPSPASQNSFLSGLMTPPASGLRNTPPAEQSKPQPTAFGNTGRRYTAEQFANRTRGPSLTARQAEKMPMPGTPPRRIPEQQEPVTPPMARSSGYDADASHIEDFDDAGFFDD</sequence>
<name>A0ABR2VE45_9PEZI</name>
<feature type="region of interest" description="Disordered" evidence="3">
    <location>
        <begin position="654"/>
        <end position="673"/>
    </location>
</feature>
<feature type="compositionally biased region" description="Low complexity" evidence="3">
    <location>
        <begin position="204"/>
        <end position="217"/>
    </location>
</feature>
<feature type="compositionally biased region" description="Polar residues" evidence="3">
    <location>
        <begin position="451"/>
        <end position="471"/>
    </location>
</feature>
<feature type="compositionally biased region" description="Acidic residues" evidence="3">
    <location>
        <begin position="2675"/>
        <end position="2684"/>
    </location>
</feature>
<evidence type="ECO:0000256" key="3">
    <source>
        <dbReference type="SAM" id="MobiDB-lite"/>
    </source>
</evidence>
<proteinExistence type="predicted"/>
<accession>A0ABR2VE45</accession>
<feature type="region of interest" description="Disordered" evidence="3">
    <location>
        <begin position="891"/>
        <end position="996"/>
    </location>
</feature>
<keyword evidence="1 2" id="KW-0175">Coiled coil</keyword>
<dbReference type="PANTHER" id="PTHR32083">
    <property type="entry name" value="CILIA AND FLAGELLA-ASSOCIATED PROTEIN 58-RELATED"/>
    <property type="match status" value="1"/>
</dbReference>
<dbReference type="PANTHER" id="PTHR32083:SF0">
    <property type="entry name" value="CILIA AND FLAGELLA-ASSOCIATED PROTEIN 58"/>
    <property type="match status" value="1"/>
</dbReference>
<feature type="compositionally biased region" description="Polar residues" evidence="3">
    <location>
        <begin position="1585"/>
        <end position="1600"/>
    </location>
</feature>
<feature type="compositionally biased region" description="Low complexity" evidence="3">
    <location>
        <begin position="517"/>
        <end position="530"/>
    </location>
</feature>
<evidence type="ECO:0000256" key="2">
    <source>
        <dbReference type="SAM" id="Coils"/>
    </source>
</evidence>
<feature type="region of interest" description="Disordered" evidence="3">
    <location>
        <begin position="2035"/>
        <end position="2057"/>
    </location>
</feature>
<feature type="region of interest" description="Disordered" evidence="3">
    <location>
        <begin position="818"/>
        <end position="860"/>
    </location>
</feature>
<feature type="compositionally biased region" description="Basic and acidic residues" evidence="3">
    <location>
        <begin position="1550"/>
        <end position="1562"/>
    </location>
</feature>
<feature type="compositionally biased region" description="Low complexity" evidence="3">
    <location>
        <begin position="422"/>
        <end position="433"/>
    </location>
</feature>
<feature type="compositionally biased region" description="Polar residues" evidence="3">
    <location>
        <begin position="341"/>
        <end position="353"/>
    </location>
</feature>
<feature type="compositionally biased region" description="Polar residues" evidence="3">
    <location>
        <begin position="2621"/>
        <end position="2633"/>
    </location>
</feature>
<feature type="region of interest" description="Disordered" evidence="3">
    <location>
        <begin position="204"/>
        <end position="355"/>
    </location>
</feature>
<evidence type="ECO:0000313" key="5">
    <source>
        <dbReference type="Proteomes" id="UP001408356"/>
    </source>
</evidence>
<feature type="compositionally biased region" description="Basic and acidic residues" evidence="3">
    <location>
        <begin position="267"/>
        <end position="276"/>
    </location>
</feature>
<feature type="region of interest" description="Disordered" evidence="3">
    <location>
        <begin position="1099"/>
        <end position="1137"/>
    </location>
</feature>
<evidence type="ECO:0008006" key="6">
    <source>
        <dbReference type="Google" id="ProtNLM"/>
    </source>
</evidence>
<feature type="region of interest" description="Disordered" evidence="3">
    <location>
        <begin position="773"/>
        <end position="806"/>
    </location>
</feature>
<feature type="region of interest" description="Disordered" evidence="3">
    <location>
        <begin position="503"/>
        <end position="533"/>
    </location>
</feature>
<feature type="coiled-coil region" evidence="2">
    <location>
        <begin position="2127"/>
        <end position="2372"/>
    </location>
</feature>
<organism evidence="4 5">
    <name type="scientific">Seiridium unicorne</name>
    <dbReference type="NCBI Taxonomy" id="138068"/>
    <lineage>
        <taxon>Eukaryota</taxon>
        <taxon>Fungi</taxon>
        <taxon>Dikarya</taxon>
        <taxon>Ascomycota</taxon>
        <taxon>Pezizomycotina</taxon>
        <taxon>Sordariomycetes</taxon>
        <taxon>Xylariomycetidae</taxon>
        <taxon>Amphisphaeriales</taxon>
        <taxon>Sporocadaceae</taxon>
        <taxon>Seiridium</taxon>
    </lineage>
</organism>
<feature type="region of interest" description="Disordered" evidence="3">
    <location>
        <begin position="43"/>
        <end position="88"/>
    </location>
</feature>
<gene>
    <name evidence="4" type="ORF">SUNI508_03337</name>
</gene>
<feature type="region of interest" description="Disordered" evidence="3">
    <location>
        <begin position="2541"/>
        <end position="2684"/>
    </location>
</feature>